<dbReference type="Gene3D" id="1.20.58.530">
    <property type="match status" value="1"/>
</dbReference>
<dbReference type="CDD" id="cd14473">
    <property type="entry name" value="FERM_B-lobe"/>
    <property type="match status" value="1"/>
</dbReference>
<evidence type="ECO:0000256" key="3">
    <source>
        <dbReference type="ARBA" id="ARBA00022443"/>
    </source>
</evidence>
<dbReference type="SMART" id="SM00139">
    <property type="entry name" value="MyTH4"/>
    <property type="match status" value="2"/>
</dbReference>
<feature type="compositionally biased region" description="Pro residues" evidence="13">
    <location>
        <begin position="1320"/>
        <end position="1345"/>
    </location>
</feature>
<feature type="compositionally biased region" description="Low complexity" evidence="13">
    <location>
        <begin position="1285"/>
        <end position="1305"/>
    </location>
</feature>
<evidence type="ECO:0000256" key="11">
    <source>
        <dbReference type="PROSITE-ProRule" id="PRU00192"/>
    </source>
</evidence>
<dbReference type="GO" id="GO:0016459">
    <property type="term" value="C:myosin complex"/>
    <property type="evidence" value="ECO:0007669"/>
    <property type="project" value="UniProtKB-KW"/>
</dbReference>
<dbReference type="Gene3D" id="2.30.30.40">
    <property type="entry name" value="SH3 Domains"/>
    <property type="match status" value="1"/>
</dbReference>
<organism evidence="18 19">
    <name type="scientific">Xenopus laevis</name>
    <name type="common">African clawed frog</name>
    <dbReference type="NCBI Taxonomy" id="8355"/>
    <lineage>
        <taxon>Eukaryota</taxon>
        <taxon>Metazoa</taxon>
        <taxon>Chordata</taxon>
        <taxon>Craniata</taxon>
        <taxon>Vertebrata</taxon>
        <taxon>Euteleostomi</taxon>
        <taxon>Amphibia</taxon>
        <taxon>Batrachia</taxon>
        <taxon>Anura</taxon>
        <taxon>Pipoidea</taxon>
        <taxon>Pipidae</taxon>
        <taxon>Xenopodinae</taxon>
        <taxon>Xenopus</taxon>
        <taxon>Xenopus</taxon>
    </lineage>
</organism>
<evidence type="ECO:0000256" key="6">
    <source>
        <dbReference type="ARBA" id="ARBA00022741"/>
    </source>
</evidence>
<feature type="domain" description="MyTH4" evidence="16">
    <location>
        <begin position="827"/>
        <end position="978"/>
    </location>
</feature>
<dbReference type="GO" id="GO:0005524">
    <property type="term" value="F:ATP binding"/>
    <property type="evidence" value="ECO:0007669"/>
    <property type="project" value="UniProtKB-UniRule"/>
</dbReference>
<dbReference type="Gene3D" id="1.25.40.530">
    <property type="entry name" value="MyTH4 domain"/>
    <property type="match status" value="2"/>
</dbReference>
<dbReference type="OMA" id="ENGGCRR"/>
<feature type="domain" description="MyTH4" evidence="16">
    <location>
        <begin position="1977"/>
        <end position="2125"/>
    </location>
</feature>
<dbReference type="PANTHER" id="PTHR22692:SF16">
    <property type="entry name" value="MYOSIN XVB"/>
    <property type="match status" value="1"/>
</dbReference>
<dbReference type="Proteomes" id="UP000694892">
    <property type="component" value="Chromosome 9_10L"/>
</dbReference>
<feature type="compositionally biased region" description="Pro residues" evidence="13">
    <location>
        <begin position="1089"/>
        <end position="1110"/>
    </location>
</feature>
<dbReference type="Gene3D" id="1.10.10.820">
    <property type="match status" value="1"/>
</dbReference>
<dbReference type="InterPro" id="IPR000299">
    <property type="entry name" value="FERM_domain"/>
</dbReference>
<dbReference type="Pfam" id="PF26570">
    <property type="entry name" value="MYO15"/>
    <property type="match status" value="1"/>
</dbReference>
<keyword evidence="10 12" id="KW-0009">Actin-binding</keyword>
<comment type="subcellular location">
    <subcellularLocation>
        <location evidence="1">Cytoplasm</location>
    </subcellularLocation>
</comment>
<dbReference type="InterPro" id="IPR036028">
    <property type="entry name" value="SH3-like_dom_sf"/>
</dbReference>
<keyword evidence="6 12" id="KW-0547">Nucleotide-binding</keyword>
<feature type="region of interest" description="Disordered" evidence="13">
    <location>
        <begin position="1895"/>
        <end position="1933"/>
    </location>
</feature>
<dbReference type="SUPFAM" id="SSF50044">
    <property type="entry name" value="SH3-domain"/>
    <property type="match status" value="1"/>
</dbReference>
<keyword evidence="4" id="KW-0963">Cytoplasm</keyword>
<dbReference type="PROSITE" id="PS50057">
    <property type="entry name" value="FERM_3"/>
    <property type="match status" value="1"/>
</dbReference>
<dbReference type="PROSITE" id="PS50096">
    <property type="entry name" value="IQ"/>
    <property type="match status" value="2"/>
</dbReference>
<evidence type="ECO:0000256" key="7">
    <source>
        <dbReference type="ARBA" id="ARBA00022840"/>
    </source>
</evidence>
<feature type="region of interest" description="Disordered" evidence="13">
    <location>
        <begin position="1053"/>
        <end position="1131"/>
    </location>
</feature>
<dbReference type="PRINTS" id="PR00193">
    <property type="entry name" value="MYOSINHEAVY"/>
</dbReference>
<dbReference type="InterPro" id="IPR051567">
    <property type="entry name" value="Unconventional_Myosin_ATPase"/>
</dbReference>
<feature type="compositionally biased region" description="Pro residues" evidence="13">
    <location>
        <begin position="1352"/>
        <end position="1365"/>
    </location>
</feature>
<feature type="domain" description="FERM" evidence="15">
    <location>
        <begin position="2131"/>
        <end position="2431"/>
    </location>
</feature>
<evidence type="ECO:0000256" key="5">
    <source>
        <dbReference type="ARBA" id="ARBA00022737"/>
    </source>
</evidence>
<dbReference type="EMBL" id="CM004482">
    <property type="protein sequence ID" value="OCT62970.1"/>
    <property type="molecule type" value="Genomic_DNA"/>
</dbReference>
<feature type="compositionally biased region" description="Acidic residues" evidence="13">
    <location>
        <begin position="1379"/>
        <end position="1389"/>
    </location>
</feature>
<keyword evidence="5" id="KW-0677">Repeat</keyword>
<dbReference type="SMART" id="SM00015">
    <property type="entry name" value="IQ"/>
    <property type="match status" value="2"/>
</dbReference>
<evidence type="ECO:0000256" key="10">
    <source>
        <dbReference type="ARBA" id="ARBA00023203"/>
    </source>
</evidence>
<dbReference type="GO" id="GO:0003774">
    <property type="term" value="F:cytoskeletal motor activity"/>
    <property type="evidence" value="ECO:0007669"/>
    <property type="project" value="UniProtKB-UniRule"/>
</dbReference>
<feature type="compositionally biased region" description="Low complexity" evidence="13">
    <location>
        <begin position="1416"/>
        <end position="1425"/>
    </location>
</feature>
<feature type="domain" description="SH3" evidence="14">
    <location>
        <begin position="1824"/>
        <end position="1885"/>
    </location>
</feature>
<feature type="compositionally biased region" description="Basic and acidic residues" evidence="13">
    <location>
        <begin position="1366"/>
        <end position="1377"/>
    </location>
</feature>
<dbReference type="Pfam" id="PF00612">
    <property type="entry name" value="IQ"/>
    <property type="match status" value="2"/>
</dbReference>
<feature type="region of interest" description="Actin-binding" evidence="12">
    <location>
        <begin position="551"/>
        <end position="573"/>
    </location>
</feature>
<dbReference type="Gene3D" id="3.10.20.90">
    <property type="entry name" value="Phosphatidylinositol 3-kinase Catalytic Subunit, Chain A, domain 1"/>
    <property type="match status" value="1"/>
</dbReference>
<dbReference type="PANTHER" id="PTHR22692">
    <property type="entry name" value="MYOSIN VII, XV"/>
    <property type="match status" value="1"/>
</dbReference>
<feature type="region of interest" description="Disordered" evidence="13">
    <location>
        <begin position="1408"/>
        <end position="1536"/>
    </location>
</feature>
<dbReference type="GO" id="GO:0003779">
    <property type="term" value="F:actin binding"/>
    <property type="evidence" value="ECO:0007669"/>
    <property type="project" value="UniProtKB-KW"/>
</dbReference>
<feature type="compositionally biased region" description="Basic and acidic residues" evidence="13">
    <location>
        <begin position="1443"/>
        <end position="1452"/>
    </location>
</feature>
<evidence type="ECO:0000256" key="12">
    <source>
        <dbReference type="PROSITE-ProRule" id="PRU00782"/>
    </source>
</evidence>
<comment type="similarity">
    <text evidence="2 12">Belongs to the TRAFAC class myosin-kinesin ATPase superfamily. Myosin family.</text>
</comment>
<keyword evidence="9 12" id="KW-0505">Motor protein</keyword>
<keyword evidence="3 11" id="KW-0728">SH3 domain</keyword>
<keyword evidence="8 12" id="KW-0518">Myosin</keyword>
<feature type="compositionally biased region" description="Basic and acidic residues" evidence="13">
    <location>
        <begin position="1470"/>
        <end position="1493"/>
    </location>
</feature>
<dbReference type="Gene3D" id="3.40.850.10">
    <property type="entry name" value="Kinesin motor domain"/>
    <property type="match status" value="1"/>
</dbReference>
<dbReference type="Pfam" id="PF00063">
    <property type="entry name" value="Myosin_head"/>
    <property type="match status" value="1"/>
</dbReference>
<reference evidence="19" key="1">
    <citation type="journal article" date="2016" name="Nature">
        <title>Genome evolution in the allotetraploid frog Xenopus laevis.</title>
        <authorList>
            <person name="Session A.M."/>
            <person name="Uno Y."/>
            <person name="Kwon T."/>
            <person name="Chapman J.A."/>
            <person name="Toyoda A."/>
            <person name="Takahashi S."/>
            <person name="Fukui A."/>
            <person name="Hikosaka A."/>
            <person name="Suzuki A."/>
            <person name="Kondo M."/>
            <person name="van Heeringen S.J."/>
            <person name="Quigley I."/>
            <person name="Heinz S."/>
            <person name="Ogino H."/>
            <person name="Ochi H."/>
            <person name="Hellsten U."/>
            <person name="Lyons J.B."/>
            <person name="Simakov O."/>
            <person name="Putnam N."/>
            <person name="Stites J."/>
            <person name="Kuroki Y."/>
            <person name="Tanaka T."/>
            <person name="Michiue T."/>
            <person name="Watanabe M."/>
            <person name="Bogdanovic O."/>
            <person name="Lister R."/>
            <person name="Georgiou G."/>
            <person name="Paranjpe S.S."/>
            <person name="van Kruijsbergen I."/>
            <person name="Shu S."/>
            <person name="Carlson J."/>
            <person name="Kinoshita T."/>
            <person name="Ohta Y."/>
            <person name="Mawaribuchi S."/>
            <person name="Jenkins J."/>
            <person name="Grimwood J."/>
            <person name="Schmutz J."/>
            <person name="Mitros T."/>
            <person name="Mozaffari S.V."/>
            <person name="Suzuki Y."/>
            <person name="Haramoto Y."/>
            <person name="Yamamoto T.S."/>
            <person name="Takagi C."/>
            <person name="Heald R."/>
            <person name="Miller K."/>
            <person name="Haudenschild C."/>
            <person name="Kitzman J."/>
            <person name="Nakayama T."/>
            <person name="Izutsu Y."/>
            <person name="Robert J."/>
            <person name="Fortriede J."/>
            <person name="Burns K."/>
            <person name="Lotay V."/>
            <person name="Karimi K."/>
            <person name="Yasuoka Y."/>
            <person name="Dichmann D.S."/>
            <person name="Flajnik M.F."/>
            <person name="Houston D.W."/>
            <person name="Shendure J."/>
            <person name="DuPasquier L."/>
            <person name="Vize P.D."/>
            <person name="Zorn A.M."/>
            <person name="Ito M."/>
            <person name="Marcotte E.M."/>
            <person name="Wallingford J.B."/>
            <person name="Ito Y."/>
            <person name="Asashima M."/>
            <person name="Ueno N."/>
            <person name="Matsuda Y."/>
            <person name="Veenstra G.J."/>
            <person name="Fujiyama A."/>
            <person name="Harland R.M."/>
            <person name="Taira M."/>
            <person name="Rokhsar D.S."/>
        </authorList>
    </citation>
    <scope>NUCLEOTIDE SEQUENCE [LARGE SCALE GENOMIC DNA]</scope>
    <source>
        <strain evidence="19">J</strain>
    </source>
</reference>
<dbReference type="InterPro" id="IPR000048">
    <property type="entry name" value="IQ_motif_EF-hand-BS"/>
</dbReference>
<feature type="compositionally biased region" description="Pro residues" evidence="13">
    <location>
        <begin position="1455"/>
        <end position="1467"/>
    </location>
</feature>
<keyword evidence="7 12" id="KW-0067">ATP-binding</keyword>
<dbReference type="PROSITE" id="PS51456">
    <property type="entry name" value="MYOSIN_MOTOR"/>
    <property type="match status" value="1"/>
</dbReference>
<dbReference type="PROSITE" id="PS51016">
    <property type="entry name" value="MYTH4"/>
    <property type="match status" value="2"/>
</dbReference>
<dbReference type="InterPro" id="IPR019748">
    <property type="entry name" value="FERM_central"/>
</dbReference>
<dbReference type="Gene3D" id="1.20.120.720">
    <property type="entry name" value="Myosin VI head, motor domain, U50 subdomain"/>
    <property type="match status" value="1"/>
</dbReference>
<dbReference type="SMART" id="SM00242">
    <property type="entry name" value="MYSc"/>
    <property type="match status" value="1"/>
</dbReference>
<name>A0A974BYR4_XENLA</name>
<dbReference type="Pfam" id="PF07653">
    <property type="entry name" value="SH3_2"/>
    <property type="match status" value="1"/>
</dbReference>
<dbReference type="InterPro" id="IPR000857">
    <property type="entry name" value="MyTH4_dom"/>
</dbReference>
<dbReference type="Gene3D" id="1.20.5.190">
    <property type="match status" value="1"/>
</dbReference>
<dbReference type="SUPFAM" id="SSF52540">
    <property type="entry name" value="P-loop containing nucleoside triphosphate hydrolases"/>
    <property type="match status" value="1"/>
</dbReference>
<dbReference type="InterPro" id="IPR059004">
    <property type="entry name" value="MYO15"/>
</dbReference>
<evidence type="ECO:0008006" key="20">
    <source>
        <dbReference type="Google" id="ProtNLM"/>
    </source>
</evidence>
<evidence type="ECO:0000256" key="1">
    <source>
        <dbReference type="ARBA" id="ARBA00004496"/>
    </source>
</evidence>
<feature type="binding site" evidence="12">
    <location>
        <begin position="93"/>
        <end position="100"/>
    </location>
    <ligand>
        <name>ATP</name>
        <dbReference type="ChEBI" id="CHEBI:30616"/>
    </ligand>
</feature>
<sequence length="2431" mass="273832">MLSYKHWCQHTLCFFIKFQACGEILCFPTINSLNGIGLPYCVCKKCMRAGVSRHRQWQWRMNAPSRSHIFAVAEEAYSLSQTSEVAPNILLSGHSGSGKTEAVKLIALYLVTLSTRQEDKILQLDNFLSVLESFGNAKTAFNENSTRFGQVLQLYLQSGAVVGGMVSPYLLEKSRVVFQAQGERGFHIFYELLCGLPDHEKQRLYLQEPETYYYLNQGRACEVRGKNDKQDFVLLGKCLRAIGLSFTEMTAIWTILSAILQLGNICFTSCEKDSFGTAAAFSATEVRIVASLLQISPEGLQRAITQRVTVTSYDRVLSPLSVEASIDVRDAISQTLYSLLFNWLLEKGNDWLHPQRMDKTLSIVDICGFENLGVNSLEQLCRNYANEHIQYYSKQRLVVQEQAEYAREGLCWASLSQETVGPCLGLLTERPHGILHMLEEQSGLAQATDHTFLQKCHYHHGNNSCYMKPKLPLPVFTLQHYAGPVTYQVHNFINKNRDRLPMAATEVLSQSRLRILSELFTHGRNANQQKEAGAFSKGQELTLTVRFQASLQELTSRLERGHTLFIRCITPNPKQLQGIFDVEFVSSQLRNSGILETVQLMKEGYPIRIPLKDFVSRYGYLVKSSASFANEQECCAAVLTKAVGDPSKRYQIGLSKVFLKEEGKEMLQSYLDVIKRHAAITLQRNLRGFLNRKNFQVYRHKITVIQAHVRGHQARRRYRQLKYTRVQLGAVLLISKVHSKHQKVSQLNEPDQDSLLNMDLTQLPIPAELVALLNSPEVRSHAQSARITEVSPPQVVAQSALSLPTDINNFPFSNFIQSYFKDPTLPPIGQPLSDPLTRVSRNDNGAALELYKLALRFVGDTSMPSWQQRIVGNYIAERCLHQPSLKDEVLCQVASLTVENNNEEQCQRAWLLLSILLSCLTPSPTLEKPLLKYVSDQGLEGYKAMCQHKILRSGSRGQKPFENLRSHAPTLMEWTASERRGKMVLDLITYHDEKYTTEVDSWTTGEQIAGWLLQSRGMGEMPRGWTVSILDGDQCLDLPGGDFLLDVIAEVEDGVPPNPETTDLPFGDSGIPEPPPDFAPQLPLGNPGFPAPRLPPAPPPAPPPPGPPPLNMKNSSIPPAPLLQAPSLPQGLDRQQGLENYVDALFNHVVSPSMDWNTAENLNRRMKGGGGIGPNRQGSFSTTGYGGMAPMPSYSMPMMNGMMQPMGNVPMMPSMPGMMPQPMMAQPMMPQPMMPQMMPQAMPASQPVMPSADPTQVAAQQQAFINQQALILAQQMTLQATMISQQQQKQQKKQPSSRSMDSSQRSPEHSPSPVCASKPVPKPNFVPAPPSAPAPASPPAPPPAPVHSKDPQPAPAAPTPAPTAKPKPEYKETKVLWEIDNDDDDDSDYNEQRQTFEEKRKFFQRIGSQEIKIKSLKPPSKILLPNTGGQNTIIDSDSESDQEPPKAPEPKPKPKTPTPKVPPPAPKKPNLKDNDSKDPKEEDSKEKVPEDKVPKKKESKKGAVVKPAPKPQPSQQIKEIIKMYQSRPQPELKPYEPVRRPAQSFLKKKDPKQEALERLRMAGGSHYEDPAKSPVYEEVNSFQDKQRSLMDLFQPSFIPPPPEMQAPSLQPPKSAGRYLEGDNLANSSLCKHTASVFFSYSDVVWRLYVRKELFYPKEKFTHPHCLNLLCEQIIRDTFSDSGFRLTKDERRKMRDFLTEFHVGTDANSITEESIKKRIVIAARDNWENYFSRLFPVRLEDDIDPLLLGVSHRGIRLVKDVQAAGIQHRHLKTLCSYSFADILSMEMPNSNSLRFCLRQEELLLHSDRAHSLKSLIEIFVQELIKDSNHVVALRSYVTDDKSLLQFKRGDIIKVLPMEGLQSGWQFGSIGGRSGIFPSRMVQPAAAPDYYSVLERKGETRKAPPTKPVLQRSLSKESEPTSVASTISRTPSSTPPIPIDASHYTMVEFALKYFREAQTMLGWKGMAAEGKKAIQLVQHTKVPIQESLIYFEDKELNDMAANNFTNLMRFMGDQQFREQDDLGCAFEILQLCREKYVLRDEIYCQVIKQITENPKQDNCHRGWRILSILTGFYLPSPNLLPCVTKYLQDYVGTYQELSRICQEHLRRTVLYHGRRHLPSRAEMDALLNDRVSRRLIVKLPGGAEFTTKIKTFTVAADVVPEICEQINVSEPEEIEEFALFANKNKGEVVRPLRAGEYIHDFLLRDNSVDLDFRRVTWKAILRGRSELYIQLHFSQMLGDYMQGKALLLSPGDLLGVQTGKVAAILHRIKGLSSPPSKQELLDYIPSSVHNRLNLQAAQQNLLQELRETQNINVQQAKIRFLETVSVLPLFEYNVFHVMRISEPGMTSPCFVAINHQHVLVLENNSQEPSMCINLQDIQSMRTMRPFDNNTPPGVEIHYGSASNPCTVWVELQEAKELYHTLALVIENMETAPT</sequence>
<accession>A0A974BYR4</accession>
<dbReference type="PROSITE" id="PS50002">
    <property type="entry name" value="SH3"/>
    <property type="match status" value="1"/>
</dbReference>
<feature type="region of interest" description="Disordered" evidence="13">
    <location>
        <begin position="1283"/>
        <end position="1396"/>
    </location>
</feature>
<evidence type="ECO:0000259" key="17">
    <source>
        <dbReference type="PROSITE" id="PS51456"/>
    </source>
</evidence>
<dbReference type="Pfam" id="PF00784">
    <property type="entry name" value="MyTH4"/>
    <property type="match status" value="2"/>
</dbReference>
<dbReference type="InterPro" id="IPR001452">
    <property type="entry name" value="SH3_domain"/>
</dbReference>
<dbReference type="InterPro" id="IPR001609">
    <property type="entry name" value="Myosin_head_motor_dom-like"/>
</dbReference>
<dbReference type="Gene3D" id="6.20.240.20">
    <property type="match status" value="1"/>
</dbReference>
<proteinExistence type="inferred from homology"/>
<evidence type="ECO:0000256" key="9">
    <source>
        <dbReference type="ARBA" id="ARBA00023175"/>
    </source>
</evidence>
<dbReference type="FunFam" id="1.10.10.820:FF:000001">
    <property type="entry name" value="Myosin heavy chain"/>
    <property type="match status" value="1"/>
</dbReference>
<dbReference type="InterPro" id="IPR038185">
    <property type="entry name" value="MyTH4_dom_sf"/>
</dbReference>
<evidence type="ECO:0000259" key="16">
    <source>
        <dbReference type="PROSITE" id="PS51016"/>
    </source>
</evidence>
<dbReference type="SMART" id="SM00326">
    <property type="entry name" value="SH3"/>
    <property type="match status" value="1"/>
</dbReference>
<protein>
    <recommendedName>
        <fullName evidence="20">Myosin XVB</fullName>
    </recommendedName>
</protein>
<feature type="domain" description="Myosin motor" evidence="17">
    <location>
        <begin position="1"/>
        <end position="672"/>
    </location>
</feature>
<evidence type="ECO:0000313" key="19">
    <source>
        <dbReference type="Proteomes" id="UP000694892"/>
    </source>
</evidence>
<evidence type="ECO:0000259" key="15">
    <source>
        <dbReference type="PROSITE" id="PS50057"/>
    </source>
</evidence>
<dbReference type="InterPro" id="IPR027417">
    <property type="entry name" value="P-loop_NTPase"/>
</dbReference>
<evidence type="ECO:0000256" key="2">
    <source>
        <dbReference type="ARBA" id="ARBA00008314"/>
    </source>
</evidence>
<evidence type="ECO:0000259" key="14">
    <source>
        <dbReference type="PROSITE" id="PS50002"/>
    </source>
</evidence>
<evidence type="ECO:0000256" key="4">
    <source>
        <dbReference type="ARBA" id="ARBA00022490"/>
    </source>
</evidence>
<evidence type="ECO:0000256" key="8">
    <source>
        <dbReference type="ARBA" id="ARBA00023123"/>
    </source>
</evidence>
<evidence type="ECO:0000313" key="18">
    <source>
        <dbReference type="EMBL" id="OCT62970.1"/>
    </source>
</evidence>
<dbReference type="InterPro" id="IPR036961">
    <property type="entry name" value="Kinesin_motor_dom_sf"/>
</dbReference>
<gene>
    <name evidence="18" type="ORF">XELAEV_18044064mg</name>
</gene>
<evidence type="ECO:0000256" key="13">
    <source>
        <dbReference type="SAM" id="MobiDB-lite"/>
    </source>
</evidence>
<dbReference type="Pfam" id="PF00373">
    <property type="entry name" value="FERM_M"/>
    <property type="match status" value="1"/>
</dbReference>